<dbReference type="AlphaFoldDB" id="A0A953LCS4"/>
<gene>
    <name evidence="2" type="ORF">KUV50_08135</name>
</gene>
<dbReference type="RefSeq" id="WP_222579627.1">
    <property type="nucleotide sequence ID" value="NZ_JAHVHU010000007.1"/>
</dbReference>
<dbReference type="InterPro" id="IPR008969">
    <property type="entry name" value="CarboxyPept-like_regulatory"/>
</dbReference>
<dbReference type="Gene3D" id="2.60.40.1120">
    <property type="entry name" value="Carboxypeptidase-like, regulatory domain"/>
    <property type="match status" value="1"/>
</dbReference>
<dbReference type="EMBL" id="JAHVHU010000007">
    <property type="protein sequence ID" value="MBY5958094.1"/>
    <property type="molecule type" value="Genomic_DNA"/>
</dbReference>
<name>A0A953LCS4_9BACT</name>
<evidence type="ECO:0000259" key="1">
    <source>
        <dbReference type="Pfam" id="PF14905"/>
    </source>
</evidence>
<proteinExistence type="predicted"/>
<feature type="domain" description="Outer membrane protein beta-barrel" evidence="1">
    <location>
        <begin position="452"/>
        <end position="902"/>
    </location>
</feature>
<dbReference type="SUPFAM" id="SSF56935">
    <property type="entry name" value="Porins"/>
    <property type="match status" value="1"/>
</dbReference>
<dbReference type="Proteomes" id="UP000753961">
    <property type="component" value="Unassembled WGS sequence"/>
</dbReference>
<dbReference type="SUPFAM" id="SSF49464">
    <property type="entry name" value="Carboxypeptidase regulatory domain-like"/>
    <property type="match status" value="1"/>
</dbReference>
<accession>A0A953LCS4</accession>
<evidence type="ECO:0000313" key="3">
    <source>
        <dbReference type="Proteomes" id="UP000753961"/>
    </source>
</evidence>
<protein>
    <submittedName>
        <fullName evidence="2">TonB-dependent receptor family protein</fullName>
    </submittedName>
</protein>
<dbReference type="InterPro" id="IPR041700">
    <property type="entry name" value="OMP_b-brl_3"/>
</dbReference>
<organism evidence="2 3">
    <name type="scientific">Membranihabitans marinus</name>
    <dbReference type="NCBI Taxonomy" id="1227546"/>
    <lineage>
        <taxon>Bacteria</taxon>
        <taxon>Pseudomonadati</taxon>
        <taxon>Bacteroidota</taxon>
        <taxon>Saprospiria</taxon>
        <taxon>Saprospirales</taxon>
        <taxon>Saprospiraceae</taxon>
        <taxon>Membranihabitans</taxon>
    </lineage>
</organism>
<comment type="caution">
    <text evidence="2">The sequence shown here is derived from an EMBL/GenBank/DDBJ whole genome shotgun (WGS) entry which is preliminary data.</text>
</comment>
<keyword evidence="2" id="KW-0675">Receptor</keyword>
<reference evidence="2" key="1">
    <citation type="submission" date="2021-06" db="EMBL/GenBank/DDBJ databases">
        <title>44 bacteria genomes isolated from Dapeng, Shenzhen.</title>
        <authorList>
            <person name="Zheng W."/>
            <person name="Yu S."/>
            <person name="Huang Y."/>
        </authorList>
    </citation>
    <scope>NUCLEOTIDE SEQUENCE</scope>
    <source>
        <strain evidence="2">DP5N28-2</strain>
    </source>
</reference>
<evidence type="ECO:0000313" key="2">
    <source>
        <dbReference type="EMBL" id="MBY5958094.1"/>
    </source>
</evidence>
<sequence length="919" mass="104860">MIKHVIPILILIFSASQIGLTQKQGSVTGQLSDENDQPLPFATVTIYKAVDTVLLDYILSEDDGSFQFKKLPLDDTLRIIVSYLGYMPYKEDFKLTDNTKTKEFGAIKMTATSQTLDEILVQAERPPVVMHNDTLEFNASSFATRDGATVEDLVKKLPGVIVDNEGNITANGRPVTKVRVDGKDFFGGDPRVALRNLTSDMISKVQITDDREEDPQNLKADDEVSQILNLKLKEDAKIQAFGKAYAGKGTNDRFEVGGIVNNFDDTLQLSFVGYYNNLTETNLSMHEMLSLGSFSANRSWGGNGPTINGLSTGGSRAGLPRSLFGGANANATFGGAKFNLQYFYSNYKNEFGNQTFKETTVRPDSVFIFNSDNEGESTSRGHNVTGGLRWEIDTMTQLNINAGLTYAKGTRPSTNTETSAFNEKDNIIQNFITEEDPHSSNININTRLYFNKKLNSEGRNVGLNSSFTTRKEDNDLLSNFERVYFPNAIDSAVYFDQLRTRYENNQNFSFNLKYTEPLLSNTFVDLSAEYKSGLRNNNIKTQQQYPTDQDWTVIDNLSNDFERKENEMGASAGIRYQKKKVQVNFSLKYDHLNFNNYFSEEYATFDENYRFFSPNLRIVLDGWRFNYRYDYDLPDINQLHPITDNTNPLYIREGNPDLTPTRDHRLYLSKFQYSGKWKYRIYFSGGFSDESIINTTYIDKNGVTFSKPVNYEGSSMDLYGGPGINRTFEMENQKLSVDLDVYMNFNTDPFSVNGQEGTSRRRSMGVSTRLNYNLNEVLDFSPRYHMGFSKTTYENVDYPEIKTPAHYLSGNLTIHLPWAMEFQNDVTYQYIPVTAPGYRNSRTMWNAALNKKVLSSKKLTIRLSAFDLLDQNISFYRYARYNTVNTFQEKTLKRYFMLSVIYDFRKSGGNNRRGPVMVH</sequence>
<dbReference type="Pfam" id="PF14905">
    <property type="entry name" value="OMP_b-brl_3"/>
    <property type="match status" value="1"/>
</dbReference>
<keyword evidence="3" id="KW-1185">Reference proteome</keyword>
<dbReference type="Pfam" id="PF13620">
    <property type="entry name" value="CarboxypepD_reg"/>
    <property type="match status" value="1"/>
</dbReference>